<dbReference type="EMBL" id="JAZHXI010000005">
    <property type="protein sequence ID" value="KAL2071132.1"/>
    <property type="molecule type" value="Genomic_DNA"/>
</dbReference>
<protein>
    <submittedName>
        <fullName evidence="3">Uncharacterized protein</fullName>
    </submittedName>
</protein>
<feature type="compositionally biased region" description="Low complexity" evidence="1">
    <location>
        <begin position="558"/>
        <end position="568"/>
    </location>
</feature>
<dbReference type="Proteomes" id="UP001595075">
    <property type="component" value="Unassembled WGS sequence"/>
</dbReference>
<feature type="transmembrane region" description="Helical" evidence="2">
    <location>
        <begin position="447"/>
        <end position="468"/>
    </location>
</feature>
<feature type="transmembrane region" description="Helical" evidence="2">
    <location>
        <begin position="480"/>
        <end position="503"/>
    </location>
</feature>
<feature type="region of interest" description="Disordered" evidence="1">
    <location>
        <begin position="369"/>
        <end position="391"/>
    </location>
</feature>
<dbReference type="PANTHER" id="PTHR35043:SF9">
    <property type="match status" value="1"/>
</dbReference>
<name>A0ABR4CNL9_9HELO</name>
<keyword evidence="2" id="KW-1133">Transmembrane helix</keyword>
<feature type="region of interest" description="Disordered" evidence="1">
    <location>
        <begin position="519"/>
        <end position="544"/>
    </location>
</feature>
<reference evidence="3 4" key="1">
    <citation type="journal article" date="2024" name="Commun. Biol.">
        <title>Comparative genomic analysis of thermophilic fungi reveals convergent evolutionary adaptations and gene losses.</title>
        <authorList>
            <person name="Steindorff A.S."/>
            <person name="Aguilar-Pontes M.V."/>
            <person name="Robinson A.J."/>
            <person name="Andreopoulos B."/>
            <person name="LaButti K."/>
            <person name="Kuo A."/>
            <person name="Mondo S."/>
            <person name="Riley R."/>
            <person name="Otillar R."/>
            <person name="Haridas S."/>
            <person name="Lipzen A."/>
            <person name="Grimwood J."/>
            <person name="Schmutz J."/>
            <person name="Clum A."/>
            <person name="Reid I.D."/>
            <person name="Moisan M.C."/>
            <person name="Butler G."/>
            <person name="Nguyen T.T.M."/>
            <person name="Dewar K."/>
            <person name="Conant G."/>
            <person name="Drula E."/>
            <person name="Henrissat B."/>
            <person name="Hansel C."/>
            <person name="Singer S."/>
            <person name="Hutchinson M.I."/>
            <person name="de Vries R.P."/>
            <person name="Natvig D.O."/>
            <person name="Powell A.J."/>
            <person name="Tsang A."/>
            <person name="Grigoriev I.V."/>
        </authorList>
    </citation>
    <scope>NUCLEOTIDE SEQUENCE [LARGE SCALE GENOMIC DNA]</scope>
    <source>
        <strain evidence="3 4">CBS 494.80</strain>
    </source>
</reference>
<evidence type="ECO:0000256" key="2">
    <source>
        <dbReference type="SAM" id="Phobius"/>
    </source>
</evidence>
<sequence length="633" mass="69182">MANPVYNSSNETIKWQPEPTFRGTFTIITTCAITLLLCVYSSVHLNLPAIVGDKTSNGLRRTGWIFCALFAPEYIIFTAQMQRARAKELSKEACEAFKPTGASGEDNTESGLPARRHPWTSAHSFWASMGGIAIKPSSSHPEFIPNSITSTLTANGVSLLLKKAPHLLPDLSLAEIKDKSRSSSLTKLLACLQATWFCLSTITRFAQHLPVSMLEVNSLAHALCTLAAYMLWWHKPLNVSQPVVISDEELDPLLAYMWMSSSTSAAIAKSVEDDNITYAVGTDPEFEAILLSSEEPSPIPSNPSEEVASEQHNSSSSGEPPSYTSNNTYTEFIPLSTTSILVTPTTPLPGTTFLSNPSSTRWIEVCTETTGSGDDVKTSSTTSNLPPTHSLTPLSTNRWRLAYSALTKYSLSKPAKNLDMVTTNVIAENIDENNNFIGHGQDTKQPLGGFILMLILAAGYGALHATAWNAEFPSQTERTLWRVAVCVVASPIVIFCGAVMVLAPIELLGWNGDENTASVSVSSSTSPVNPTSNDQPQVSEKLSPLPKYSEKDEEKIEQPQQRQSTTPSTPRKIFNVLWRLLKRLTLIVLTIGLAFLYVPARAYLVYESVRTVFLLPPGAFETATWTQYLVHVT</sequence>
<feature type="compositionally biased region" description="Low complexity" evidence="1">
    <location>
        <begin position="519"/>
        <end position="533"/>
    </location>
</feature>
<accession>A0ABR4CNL9</accession>
<comment type="caution">
    <text evidence="3">The sequence shown here is derived from an EMBL/GenBank/DDBJ whole genome shotgun (WGS) entry which is preliminary data.</text>
</comment>
<feature type="transmembrane region" description="Helical" evidence="2">
    <location>
        <begin position="580"/>
        <end position="600"/>
    </location>
</feature>
<feature type="region of interest" description="Disordered" evidence="1">
    <location>
        <begin position="549"/>
        <end position="568"/>
    </location>
</feature>
<evidence type="ECO:0000256" key="1">
    <source>
        <dbReference type="SAM" id="MobiDB-lite"/>
    </source>
</evidence>
<keyword evidence="4" id="KW-1185">Reference proteome</keyword>
<keyword evidence="2" id="KW-0472">Membrane</keyword>
<feature type="compositionally biased region" description="Low complexity" evidence="1">
    <location>
        <begin position="314"/>
        <end position="325"/>
    </location>
</feature>
<dbReference type="PANTHER" id="PTHR35043">
    <property type="entry name" value="TRANSCRIPTION FACTOR DOMAIN-CONTAINING PROTEIN"/>
    <property type="match status" value="1"/>
</dbReference>
<gene>
    <name evidence="3" type="ORF">VTL71DRAFT_12367</name>
</gene>
<keyword evidence="2" id="KW-0812">Transmembrane</keyword>
<evidence type="ECO:0000313" key="4">
    <source>
        <dbReference type="Proteomes" id="UP001595075"/>
    </source>
</evidence>
<proteinExistence type="predicted"/>
<feature type="compositionally biased region" description="Low complexity" evidence="1">
    <location>
        <begin position="294"/>
        <end position="306"/>
    </location>
</feature>
<evidence type="ECO:0000313" key="3">
    <source>
        <dbReference type="EMBL" id="KAL2071132.1"/>
    </source>
</evidence>
<feature type="transmembrane region" description="Helical" evidence="2">
    <location>
        <begin position="21"/>
        <end position="43"/>
    </location>
</feature>
<feature type="region of interest" description="Disordered" evidence="1">
    <location>
        <begin position="294"/>
        <end position="328"/>
    </location>
</feature>
<organism evidence="3 4">
    <name type="scientific">Oculimacula yallundae</name>
    <dbReference type="NCBI Taxonomy" id="86028"/>
    <lineage>
        <taxon>Eukaryota</taxon>
        <taxon>Fungi</taxon>
        <taxon>Dikarya</taxon>
        <taxon>Ascomycota</taxon>
        <taxon>Pezizomycotina</taxon>
        <taxon>Leotiomycetes</taxon>
        <taxon>Helotiales</taxon>
        <taxon>Ploettnerulaceae</taxon>
        <taxon>Oculimacula</taxon>
    </lineage>
</organism>
<feature type="transmembrane region" description="Helical" evidence="2">
    <location>
        <begin position="63"/>
        <end position="81"/>
    </location>
</feature>